<dbReference type="RefSeq" id="WP_172203789.1">
    <property type="nucleotide sequence ID" value="NZ_CP071060.1"/>
</dbReference>
<dbReference type="EC" id="3.1.11.6" evidence="6"/>
<dbReference type="Gene3D" id="1.10.287.1040">
    <property type="entry name" value="Exonuclease VII, small subunit"/>
    <property type="match status" value="1"/>
</dbReference>
<comment type="subcellular location">
    <subcellularLocation>
        <location evidence="6">Cytoplasm</location>
    </subcellularLocation>
</comment>
<dbReference type="PANTHER" id="PTHR34137:SF1">
    <property type="entry name" value="EXODEOXYRIBONUCLEASE 7 SMALL SUBUNIT"/>
    <property type="match status" value="1"/>
</dbReference>
<keyword evidence="3 6" id="KW-0540">Nuclease</keyword>
<evidence type="ECO:0000256" key="6">
    <source>
        <dbReference type="HAMAP-Rule" id="MF_00337"/>
    </source>
</evidence>
<dbReference type="HAMAP" id="MF_00337">
    <property type="entry name" value="Exonuc_7_S"/>
    <property type="match status" value="1"/>
</dbReference>
<comment type="catalytic activity">
    <reaction evidence="6">
        <text>Exonucleolytic cleavage in either 5'- to 3'- or 3'- to 5'-direction to yield nucleoside 5'-phosphates.</text>
        <dbReference type="EC" id="3.1.11.6"/>
    </reaction>
</comment>
<sequence>MAKTSDKPKSFEAAMTELESIVAAMEAPDLPLEQALAHFERGTRLLRYCEGTLSEAENRIRILENGRLETFGDESNAS</sequence>
<keyword evidence="2 6" id="KW-0963">Cytoplasm</keyword>
<dbReference type="NCBIfam" id="TIGR01280">
    <property type="entry name" value="xseB"/>
    <property type="match status" value="1"/>
</dbReference>
<dbReference type="SUPFAM" id="SSF116842">
    <property type="entry name" value="XseB-like"/>
    <property type="match status" value="1"/>
</dbReference>
<keyword evidence="5 6" id="KW-0269">Exonuclease</keyword>
<dbReference type="EMBL" id="CP071060">
    <property type="protein sequence ID" value="QSI78355.1"/>
    <property type="molecule type" value="Genomic_DNA"/>
</dbReference>
<dbReference type="Pfam" id="PF02609">
    <property type="entry name" value="Exonuc_VII_S"/>
    <property type="match status" value="1"/>
</dbReference>
<keyword evidence="8" id="KW-1185">Reference proteome</keyword>
<organism evidence="7 8">
    <name type="scientific">Niveibacterium microcysteis</name>
    <dbReference type="NCBI Taxonomy" id="2811415"/>
    <lineage>
        <taxon>Bacteria</taxon>
        <taxon>Pseudomonadati</taxon>
        <taxon>Pseudomonadota</taxon>
        <taxon>Betaproteobacteria</taxon>
        <taxon>Rhodocyclales</taxon>
        <taxon>Rhodocyclaceae</taxon>
        <taxon>Niveibacterium</taxon>
    </lineage>
</organism>
<evidence type="ECO:0000256" key="4">
    <source>
        <dbReference type="ARBA" id="ARBA00022801"/>
    </source>
</evidence>
<evidence type="ECO:0000313" key="7">
    <source>
        <dbReference type="EMBL" id="QSI78355.1"/>
    </source>
</evidence>
<dbReference type="NCBIfam" id="NF002140">
    <property type="entry name" value="PRK00977.1-4"/>
    <property type="match status" value="1"/>
</dbReference>
<evidence type="ECO:0000256" key="3">
    <source>
        <dbReference type="ARBA" id="ARBA00022722"/>
    </source>
</evidence>
<keyword evidence="4 6" id="KW-0378">Hydrolase</keyword>
<evidence type="ECO:0000256" key="1">
    <source>
        <dbReference type="ARBA" id="ARBA00009998"/>
    </source>
</evidence>
<dbReference type="PIRSF" id="PIRSF006488">
    <property type="entry name" value="Exonuc_VII_S"/>
    <property type="match status" value="1"/>
</dbReference>
<accession>A0ABX7MCS1</accession>
<proteinExistence type="inferred from homology"/>
<comment type="similarity">
    <text evidence="1 6">Belongs to the XseB family.</text>
</comment>
<evidence type="ECO:0000256" key="2">
    <source>
        <dbReference type="ARBA" id="ARBA00022490"/>
    </source>
</evidence>
<dbReference type="PANTHER" id="PTHR34137">
    <property type="entry name" value="EXODEOXYRIBONUCLEASE 7 SMALL SUBUNIT"/>
    <property type="match status" value="1"/>
</dbReference>
<comment type="function">
    <text evidence="6">Bidirectionally degrades single-stranded DNA into large acid-insoluble oligonucleotides, which are then degraded further into small acid-soluble oligonucleotides.</text>
</comment>
<protein>
    <recommendedName>
        <fullName evidence="6">Exodeoxyribonuclease 7 small subunit</fullName>
        <ecNumber evidence="6">3.1.11.6</ecNumber>
    </recommendedName>
    <alternativeName>
        <fullName evidence="6">Exodeoxyribonuclease VII small subunit</fullName>
        <shortName evidence="6">Exonuclease VII small subunit</shortName>
    </alternativeName>
</protein>
<dbReference type="InterPro" id="IPR003761">
    <property type="entry name" value="Exonuc_VII_S"/>
</dbReference>
<comment type="subunit">
    <text evidence="6">Heterooligomer composed of large and small subunits.</text>
</comment>
<dbReference type="InterPro" id="IPR037004">
    <property type="entry name" value="Exonuc_VII_ssu_sf"/>
</dbReference>
<reference evidence="7 8" key="1">
    <citation type="submission" date="2021-02" db="EMBL/GenBank/DDBJ databases">
        <title>Niveibacterium changnyeongensis HC41.</title>
        <authorList>
            <person name="Kang M."/>
        </authorList>
    </citation>
    <scope>NUCLEOTIDE SEQUENCE [LARGE SCALE GENOMIC DNA]</scope>
    <source>
        <strain evidence="7 8">HC41</strain>
    </source>
</reference>
<evidence type="ECO:0000313" key="8">
    <source>
        <dbReference type="Proteomes" id="UP000663570"/>
    </source>
</evidence>
<dbReference type="Proteomes" id="UP000663570">
    <property type="component" value="Chromosome"/>
</dbReference>
<name>A0ABX7MCS1_9RHOO</name>
<gene>
    <name evidence="6" type="primary">xseB</name>
    <name evidence="7" type="ORF">JY500_06930</name>
</gene>
<evidence type="ECO:0000256" key="5">
    <source>
        <dbReference type="ARBA" id="ARBA00022839"/>
    </source>
</evidence>
<dbReference type="GO" id="GO:0008855">
    <property type="term" value="F:exodeoxyribonuclease VII activity"/>
    <property type="evidence" value="ECO:0007669"/>
    <property type="project" value="UniProtKB-EC"/>
</dbReference>